<keyword evidence="4" id="KW-1185">Reference proteome</keyword>
<dbReference type="STRING" id="604088.SAMN04488060_2007"/>
<dbReference type="OrthoDB" id="9805159at2"/>
<dbReference type="GO" id="GO:0005975">
    <property type="term" value="P:carbohydrate metabolic process"/>
    <property type="evidence" value="ECO:0007669"/>
    <property type="project" value="InterPro"/>
</dbReference>
<dbReference type="Proteomes" id="UP000199331">
    <property type="component" value="Unassembled WGS sequence"/>
</dbReference>
<feature type="signal peptide" evidence="1">
    <location>
        <begin position="1"/>
        <end position="20"/>
    </location>
</feature>
<proteinExistence type="predicted"/>
<dbReference type="Gene3D" id="2.60.40.1180">
    <property type="entry name" value="Golgi alpha-mannosidase II"/>
    <property type="match status" value="1"/>
</dbReference>
<dbReference type="Gene3D" id="3.20.20.80">
    <property type="entry name" value="Glycosidases"/>
    <property type="match status" value="1"/>
</dbReference>
<dbReference type="InterPro" id="IPR017853">
    <property type="entry name" value="GH"/>
</dbReference>
<protein>
    <submittedName>
        <fullName evidence="3">Maltogenic amylase</fullName>
    </submittedName>
</protein>
<dbReference type="InterPro" id="IPR006047">
    <property type="entry name" value="GH13_cat_dom"/>
</dbReference>
<feature type="domain" description="Glycosyl hydrolase family 13 catalytic" evidence="2">
    <location>
        <begin position="54"/>
        <end position="374"/>
    </location>
</feature>
<organism evidence="3 4">
    <name type="scientific">Qipengyuania nanhaisediminis</name>
    <dbReference type="NCBI Taxonomy" id="604088"/>
    <lineage>
        <taxon>Bacteria</taxon>
        <taxon>Pseudomonadati</taxon>
        <taxon>Pseudomonadota</taxon>
        <taxon>Alphaproteobacteria</taxon>
        <taxon>Sphingomonadales</taxon>
        <taxon>Erythrobacteraceae</taxon>
        <taxon>Qipengyuania</taxon>
    </lineage>
</organism>
<sequence>MRKLILGAAAAALVAGGAYAMSGTPEEPAGDTWEPRETVTIEHPEWSGDAVLYQINTRHFTKDGTFAAAQEQLPRLKELGVDILWLMPIHPIGEENRKGTLGSPYSVQDYYAVNPEFGTEEEFRAFVDAAHEQGFKVILDLVANHTAWDNALRSEHPDWYEKTWDGDFRPTPWWDWSDVIDLDWSQPGVREHVGGAMEYWVREFGVDGYRADVAGYVPLDFWETARARLEAIKPVFMLGEVQQTAWHHKAFDATYAWDWHNTTKNVAQGKGNATSFYGYYAENESLWPRSAMRMTYIENHDSNAWEGTMEENYGAALEAMTALSFTGEGLPLIHNGMEACNAKRLEFFERDPIDWQQDPACTYGDLLAELIAFRKANPALENGQWGARMQQVVTDKPQQLFGWVRQEEGNKVVGLFNFSGSPVTATLSDGLAAGTYDEFRGEEGVELEAGAIVEVPAWGFRLLSSGVN</sequence>
<evidence type="ECO:0000259" key="2">
    <source>
        <dbReference type="SMART" id="SM00642"/>
    </source>
</evidence>
<dbReference type="CDD" id="cd11313">
    <property type="entry name" value="AmyAc_arch_bac_AmyA"/>
    <property type="match status" value="1"/>
</dbReference>
<keyword evidence="1" id="KW-0732">Signal</keyword>
<dbReference type="SUPFAM" id="SSF51011">
    <property type="entry name" value="Glycosyl hydrolase domain"/>
    <property type="match status" value="1"/>
</dbReference>
<gene>
    <name evidence="3" type="ORF">SAMN04488060_2007</name>
</gene>
<dbReference type="SMART" id="SM00642">
    <property type="entry name" value="Aamy"/>
    <property type="match status" value="1"/>
</dbReference>
<dbReference type="AlphaFoldDB" id="A0A1I5NPN1"/>
<evidence type="ECO:0000256" key="1">
    <source>
        <dbReference type="SAM" id="SignalP"/>
    </source>
</evidence>
<feature type="chain" id="PRO_5011791098" evidence="1">
    <location>
        <begin position="21"/>
        <end position="468"/>
    </location>
</feature>
<accession>A0A1I5NPN1</accession>
<evidence type="ECO:0000313" key="4">
    <source>
        <dbReference type="Proteomes" id="UP000199331"/>
    </source>
</evidence>
<dbReference type="EMBL" id="FOWZ01000003">
    <property type="protein sequence ID" value="SFP23734.1"/>
    <property type="molecule type" value="Genomic_DNA"/>
</dbReference>
<dbReference type="PANTHER" id="PTHR10357">
    <property type="entry name" value="ALPHA-AMYLASE FAMILY MEMBER"/>
    <property type="match status" value="1"/>
</dbReference>
<dbReference type="InterPro" id="IPR013780">
    <property type="entry name" value="Glyco_hydro_b"/>
</dbReference>
<dbReference type="RefSeq" id="WP_090480905.1">
    <property type="nucleotide sequence ID" value="NZ_FOWZ01000003.1"/>
</dbReference>
<evidence type="ECO:0000313" key="3">
    <source>
        <dbReference type="EMBL" id="SFP23734.1"/>
    </source>
</evidence>
<reference evidence="4" key="1">
    <citation type="submission" date="2016-10" db="EMBL/GenBank/DDBJ databases">
        <authorList>
            <person name="Varghese N."/>
            <person name="Submissions S."/>
        </authorList>
    </citation>
    <scope>NUCLEOTIDE SEQUENCE [LARGE SCALE GENOMIC DNA]</scope>
    <source>
        <strain evidence="4">CGMCC 1.7715</strain>
    </source>
</reference>
<dbReference type="SUPFAM" id="SSF51445">
    <property type="entry name" value="(Trans)glycosidases"/>
    <property type="match status" value="1"/>
</dbReference>
<name>A0A1I5NPN1_9SPHN</name>
<dbReference type="Pfam" id="PF00128">
    <property type="entry name" value="Alpha-amylase"/>
    <property type="match status" value="1"/>
</dbReference>